<evidence type="ECO:0000313" key="12">
    <source>
        <dbReference type="EMBL" id="NTY63583.1"/>
    </source>
</evidence>
<dbReference type="EC" id="6.3.2.13" evidence="7"/>
<feature type="binding site" evidence="7">
    <location>
        <position position="484"/>
    </location>
    <ligand>
        <name>meso-2,6-diaminopimelate</name>
        <dbReference type="ChEBI" id="CHEBI:57791"/>
    </ligand>
</feature>
<dbReference type="InterPro" id="IPR004101">
    <property type="entry name" value="Mur_ligase_C"/>
</dbReference>
<dbReference type="InterPro" id="IPR013221">
    <property type="entry name" value="Mur_ligase_cen"/>
</dbReference>
<keyword evidence="7" id="KW-0963">Cytoplasm</keyword>
<dbReference type="Pfam" id="PF08245">
    <property type="entry name" value="Mur_ligase_M"/>
    <property type="match status" value="1"/>
</dbReference>
<keyword evidence="7" id="KW-0460">Magnesium</keyword>
<organism evidence="12 13">
    <name type="scientific">Mycolicibacterium sphagni</name>
    <dbReference type="NCBI Taxonomy" id="1786"/>
    <lineage>
        <taxon>Bacteria</taxon>
        <taxon>Bacillati</taxon>
        <taxon>Actinomycetota</taxon>
        <taxon>Actinomycetes</taxon>
        <taxon>Mycobacteriales</taxon>
        <taxon>Mycobacteriaceae</taxon>
        <taxon>Mycolicibacterium</taxon>
    </lineage>
</organism>
<evidence type="ECO:0000256" key="3">
    <source>
        <dbReference type="ARBA" id="ARBA00022960"/>
    </source>
</evidence>
<evidence type="ECO:0000256" key="1">
    <source>
        <dbReference type="ARBA" id="ARBA00005898"/>
    </source>
</evidence>
<dbReference type="Pfam" id="PF01225">
    <property type="entry name" value="Mur_ligase"/>
    <property type="match status" value="1"/>
</dbReference>
<dbReference type="InterPro" id="IPR000713">
    <property type="entry name" value="Mur_ligase_N"/>
</dbReference>
<name>A0ABX2K927_9MYCO</name>
<accession>A0ABX2K927</accession>
<feature type="domain" description="Mur ligase central" evidence="11">
    <location>
        <begin position="130"/>
        <end position="333"/>
    </location>
</feature>
<dbReference type="NCBIfam" id="TIGR01085">
    <property type="entry name" value="murE"/>
    <property type="match status" value="1"/>
</dbReference>
<comment type="PTM">
    <text evidence="7">Carboxylation is probably crucial for Mg(2+) binding and, consequently, for the gamma-phosphate positioning of ATP.</text>
</comment>
<dbReference type="Pfam" id="PF02875">
    <property type="entry name" value="Mur_ligase_C"/>
    <property type="match status" value="1"/>
</dbReference>
<feature type="binding site" evidence="7">
    <location>
        <position position="403"/>
    </location>
    <ligand>
        <name>meso-2,6-diaminopimelate</name>
        <dbReference type="ChEBI" id="CHEBI:57791"/>
    </ligand>
</feature>
<evidence type="ECO:0000256" key="2">
    <source>
        <dbReference type="ARBA" id="ARBA00022618"/>
    </source>
</evidence>
<feature type="binding site" evidence="7">
    <location>
        <position position="201"/>
    </location>
    <ligand>
        <name>UDP-N-acetyl-alpha-D-muramoyl-L-alanyl-D-glutamate</name>
        <dbReference type="ChEBI" id="CHEBI:83900"/>
    </ligand>
</feature>
<reference evidence="12 13" key="1">
    <citation type="submission" date="2019-05" db="EMBL/GenBank/DDBJ databases">
        <title>Mycolicibacterium sphagni ENV482 genome assembly.</title>
        <authorList>
            <person name="Chen W."/>
            <person name="Faulkner N.W."/>
            <person name="Hyman M.R."/>
        </authorList>
    </citation>
    <scope>NUCLEOTIDE SEQUENCE [LARGE SCALE GENOMIC DNA]</scope>
    <source>
        <strain evidence="12 13">ENV482</strain>
    </source>
</reference>
<keyword evidence="2 7" id="KW-0132">Cell division</keyword>
<feature type="binding site" evidence="7">
    <location>
        <begin position="132"/>
        <end position="138"/>
    </location>
    <ligand>
        <name>ATP</name>
        <dbReference type="ChEBI" id="CHEBI:30616"/>
    </ligand>
</feature>
<feature type="modified residue" description="N6-carboxylysine" evidence="7">
    <location>
        <position position="241"/>
    </location>
</feature>
<comment type="cofactor">
    <cofactor evidence="7">
        <name>Mg(2+)</name>
        <dbReference type="ChEBI" id="CHEBI:18420"/>
    </cofactor>
</comment>
<feature type="binding site" evidence="7">
    <location>
        <position position="209"/>
    </location>
    <ligand>
        <name>UDP-N-acetyl-alpha-D-muramoyl-L-alanyl-D-glutamate</name>
        <dbReference type="ChEBI" id="CHEBI:83900"/>
    </ligand>
</feature>
<dbReference type="GO" id="GO:0008765">
    <property type="term" value="F:UDP-N-acetylmuramoylalanyl-D-glutamate-2,6-diaminopimelate ligase activity"/>
    <property type="evidence" value="ECO:0007669"/>
    <property type="project" value="UniProtKB-EC"/>
</dbReference>
<dbReference type="HAMAP" id="MF_00208">
    <property type="entry name" value="MurE"/>
    <property type="match status" value="1"/>
</dbReference>
<keyword evidence="4 7" id="KW-0573">Peptidoglycan synthesis</keyword>
<dbReference type="RefSeq" id="WP_174401162.1">
    <property type="nucleotide sequence ID" value="NZ_VBSB01000035.1"/>
</dbReference>
<comment type="function">
    <text evidence="7">Catalyzes the addition of meso-diaminopimelic acid to the nucleotide precursor UDP-N-acetylmuramoyl-L-alanyl-D-glutamate (UMAG) in the biosynthesis of bacterial cell-wall peptidoglycan.</text>
</comment>
<dbReference type="Gene3D" id="3.40.1190.10">
    <property type="entry name" value="Mur-like, catalytic domain"/>
    <property type="match status" value="1"/>
</dbReference>
<dbReference type="Gene3D" id="3.90.190.20">
    <property type="entry name" value="Mur ligase, C-terminal domain"/>
    <property type="match status" value="1"/>
</dbReference>
<evidence type="ECO:0000256" key="8">
    <source>
        <dbReference type="RuleBase" id="RU004135"/>
    </source>
</evidence>
<dbReference type="SUPFAM" id="SSF53623">
    <property type="entry name" value="MurD-like peptide ligases, catalytic domain"/>
    <property type="match status" value="1"/>
</dbReference>
<keyword evidence="3 7" id="KW-0133">Cell shape</keyword>
<dbReference type="Gene3D" id="3.40.1390.10">
    <property type="entry name" value="MurE/MurF, N-terminal domain"/>
    <property type="match status" value="1"/>
</dbReference>
<feature type="binding site" evidence="7">
    <location>
        <begin position="427"/>
        <end position="430"/>
    </location>
    <ligand>
        <name>meso-2,6-diaminopimelate</name>
        <dbReference type="ChEBI" id="CHEBI:57791"/>
    </ligand>
</feature>
<dbReference type="SUPFAM" id="SSF53244">
    <property type="entry name" value="MurD-like peptide ligases, peptide-binding domain"/>
    <property type="match status" value="1"/>
</dbReference>
<dbReference type="InterPro" id="IPR036615">
    <property type="entry name" value="Mur_ligase_C_dom_sf"/>
</dbReference>
<comment type="similarity">
    <text evidence="1 7">Belongs to the MurCDEF family. MurE subfamily.</text>
</comment>
<sequence length="513" mass="52631">MTNALRPSSTPALTLPTLAARVGAVPAAGGVAPEVRITGVTLRGQDALAGDLFAALPGSSSHGAEYTGTAIEGGAVAVLTDAEGLAVIHRRLGAPTPIPVLVHPAPRSVLGELAAAVYGHPSDRVVVIGVTGTSGKTTTTHLVEAGLQSADRTPGLIGTVGVRIAGADVPSALTTPEAPALQALLAVMAERGVDTAVMEVSSHALELGRTDGIRFAAGGFTNLSRDHLDFHPTMAAYFEAKARLFDPASSAHAAVSVICVDDDAGREMARRADRAVTVSAEGHPANWRAEDLVVLDGGAQEFTAVDPAGVHHRLRIRLPGRYNVANALLALALLDAVGVSPEQAAPGLRDAAVPGRLEPIERGQDFLAVVDYAHKPGALQAVLETLKPSQGRLAVVFGAGGDRDPGKREPMGRIAAELADLVIVTDDNPRDEDPASIRAAILAGAGQGEPAEVVEIGDRRAAIRHAVAWARGGDVVVIAGKGHEKGQTAAGQTRPFDDRAELAAALDERGAGR</sequence>
<evidence type="ECO:0000259" key="9">
    <source>
        <dbReference type="Pfam" id="PF01225"/>
    </source>
</evidence>
<keyword evidence="13" id="KW-1185">Reference proteome</keyword>
<dbReference type="InterPro" id="IPR005761">
    <property type="entry name" value="UDP-N-AcMur-Glu-dNH2Pim_ligase"/>
</dbReference>
<keyword evidence="7" id="KW-0067">ATP-binding</keyword>
<evidence type="ECO:0000256" key="4">
    <source>
        <dbReference type="ARBA" id="ARBA00022984"/>
    </source>
</evidence>
<dbReference type="PANTHER" id="PTHR23135:SF4">
    <property type="entry name" value="UDP-N-ACETYLMURAMOYL-L-ALANYL-D-GLUTAMATE--2,6-DIAMINOPIMELATE LIGASE MURE HOMOLOG, CHLOROPLASTIC"/>
    <property type="match status" value="1"/>
</dbReference>
<feature type="short sequence motif" description="Meso-diaminopimelate recognition motif" evidence="7">
    <location>
        <begin position="427"/>
        <end position="430"/>
    </location>
</feature>
<dbReference type="EMBL" id="VBSB01000035">
    <property type="protein sequence ID" value="NTY63583.1"/>
    <property type="molecule type" value="Genomic_DNA"/>
</dbReference>
<dbReference type="PANTHER" id="PTHR23135">
    <property type="entry name" value="MUR LIGASE FAMILY MEMBER"/>
    <property type="match status" value="1"/>
</dbReference>
<evidence type="ECO:0000313" key="13">
    <source>
        <dbReference type="Proteomes" id="UP000708347"/>
    </source>
</evidence>
<comment type="caution">
    <text evidence="7">Lacks conserved residue(s) required for the propagation of feature annotation.</text>
</comment>
<keyword evidence="5 7" id="KW-0131">Cell cycle</keyword>
<proteinExistence type="inferred from homology"/>
<evidence type="ECO:0000256" key="5">
    <source>
        <dbReference type="ARBA" id="ARBA00023306"/>
    </source>
</evidence>
<dbReference type="InterPro" id="IPR036565">
    <property type="entry name" value="Mur-like_cat_sf"/>
</dbReference>
<evidence type="ECO:0000259" key="11">
    <source>
        <dbReference type="Pfam" id="PF08245"/>
    </source>
</evidence>
<dbReference type="SUPFAM" id="SSF63418">
    <property type="entry name" value="MurE/MurF N-terminal domain"/>
    <property type="match status" value="1"/>
</dbReference>
<comment type="pathway">
    <text evidence="7 8">Cell wall biogenesis; peptidoglycan biosynthesis.</text>
</comment>
<evidence type="ECO:0000259" key="10">
    <source>
        <dbReference type="Pfam" id="PF02875"/>
    </source>
</evidence>
<evidence type="ECO:0000256" key="7">
    <source>
        <dbReference type="HAMAP-Rule" id="MF_00208"/>
    </source>
</evidence>
<feature type="binding site" evidence="7">
    <location>
        <position position="480"/>
    </location>
    <ligand>
        <name>meso-2,6-diaminopimelate</name>
        <dbReference type="ChEBI" id="CHEBI:57791"/>
    </ligand>
</feature>
<feature type="domain" description="Mur ligase C-terminal" evidence="10">
    <location>
        <begin position="355"/>
        <end position="482"/>
    </location>
</feature>
<evidence type="ECO:0000256" key="6">
    <source>
        <dbReference type="ARBA" id="ARBA00023316"/>
    </source>
</evidence>
<comment type="catalytic activity">
    <reaction evidence="7">
        <text>UDP-N-acetyl-alpha-D-muramoyl-L-alanyl-D-glutamate + meso-2,6-diaminopimelate + ATP = UDP-N-acetyl-alpha-D-muramoyl-L-alanyl-gamma-D-glutamyl-meso-2,6-diaminopimelate + ADP + phosphate + H(+)</text>
        <dbReference type="Rhea" id="RHEA:23676"/>
        <dbReference type="ChEBI" id="CHEBI:15378"/>
        <dbReference type="ChEBI" id="CHEBI:30616"/>
        <dbReference type="ChEBI" id="CHEBI:43474"/>
        <dbReference type="ChEBI" id="CHEBI:57791"/>
        <dbReference type="ChEBI" id="CHEBI:83900"/>
        <dbReference type="ChEBI" id="CHEBI:83905"/>
        <dbReference type="ChEBI" id="CHEBI:456216"/>
        <dbReference type="EC" id="6.3.2.13"/>
    </reaction>
</comment>
<feature type="binding site" evidence="7">
    <location>
        <begin position="174"/>
        <end position="175"/>
    </location>
    <ligand>
        <name>UDP-N-acetyl-alpha-D-muramoyl-L-alanyl-D-glutamate</name>
        <dbReference type="ChEBI" id="CHEBI:83900"/>
    </ligand>
</feature>
<dbReference type="InterPro" id="IPR035911">
    <property type="entry name" value="MurE/MurF_N"/>
</dbReference>
<comment type="subcellular location">
    <subcellularLocation>
        <location evidence="7 8">Cytoplasm</location>
    </subcellularLocation>
</comment>
<feature type="domain" description="Mur ligase N-terminal catalytic" evidence="9">
    <location>
        <begin position="37"/>
        <end position="117"/>
    </location>
</feature>
<dbReference type="NCBIfam" id="NF001126">
    <property type="entry name" value="PRK00139.1-4"/>
    <property type="match status" value="1"/>
</dbReference>
<gene>
    <name evidence="7" type="primary">murE</name>
    <name evidence="12" type="ORF">FEG63_29095</name>
</gene>
<comment type="caution">
    <text evidence="12">The sequence shown here is derived from an EMBL/GenBank/DDBJ whole genome shotgun (WGS) entry which is preliminary data.</text>
</comment>
<keyword evidence="6 7" id="KW-0961">Cell wall biogenesis/degradation</keyword>
<dbReference type="Proteomes" id="UP000708347">
    <property type="component" value="Unassembled WGS sequence"/>
</dbReference>
<keyword evidence="7 12" id="KW-0436">Ligase</keyword>
<dbReference type="NCBIfam" id="NF001124">
    <property type="entry name" value="PRK00139.1-2"/>
    <property type="match status" value="1"/>
</dbReference>
<keyword evidence="7" id="KW-0547">Nucleotide-binding</keyword>
<protein>
    <recommendedName>
        <fullName evidence="7">UDP-N-acetylmuramoyl-L-alanyl-D-glutamate--2,6-diaminopimelate ligase</fullName>
        <ecNumber evidence="7">6.3.2.13</ecNumber>
    </recommendedName>
    <alternativeName>
        <fullName evidence="7">Meso-A2pm-adding enzyme</fullName>
    </alternativeName>
    <alternativeName>
        <fullName evidence="7">Meso-diaminopimelate-adding enzyme</fullName>
    </alternativeName>
    <alternativeName>
        <fullName evidence="7">UDP-MurNAc-L-Ala-D-Glu:meso-diaminopimelate ligase</fullName>
    </alternativeName>
    <alternativeName>
        <fullName evidence="7">UDP-MurNAc-tripeptide synthetase</fullName>
    </alternativeName>
    <alternativeName>
        <fullName evidence="7">UDP-N-acetylmuramyl-tripeptide synthetase</fullName>
    </alternativeName>
</protein>
<feature type="binding site" evidence="7">
    <location>
        <position position="42"/>
    </location>
    <ligand>
        <name>UDP-N-acetyl-alpha-D-muramoyl-L-alanyl-D-glutamate</name>
        <dbReference type="ChEBI" id="CHEBI:83900"/>
    </ligand>
</feature>